<dbReference type="Proteomes" id="UP001204151">
    <property type="component" value="Unassembled WGS sequence"/>
</dbReference>
<dbReference type="RefSeq" id="WP_258816772.1">
    <property type="nucleotide sequence ID" value="NZ_JANUGW010000007.1"/>
</dbReference>
<name>A0ABT1ZQK1_9BURK</name>
<evidence type="ECO:0000256" key="1">
    <source>
        <dbReference type="SAM" id="MobiDB-lite"/>
    </source>
</evidence>
<evidence type="ECO:0000313" key="3">
    <source>
        <dbReference type="Proteomes" id="UP001204151"/>
    </source>
</evidence>
<gene>
    <name evidence="2" type="ORF">NX784_11360</name>
</gene>
<dbReference type="EMBL" id="JANUGW010000007">
    <property type="protein sequence ID" value="MCS0582191.1"/>
    <property type="molecule type" value="Genomic_DNA"/>
</dbReference>
<proteinExistence type="predicted"/>
<protein>
    <submittedName>
        <fullName evidence="2">Uncharacterized protein</fullName>
    </submittedName>
</protein>
<organism evidence="2 3">
    <name type="scientific">Massilia pinisoli</name>
    <dbReference type="NCBI Taxonomy" id="1772194"/>
    <lineage>
        <taxon>Bacteria</taxon>
        <taxon>Pseudomonadati</taxon>
        <taxon>Pseudomonadota</taxon>
        <taxon>Betaproteobacteria</taxon>
        <taxon>Burkholderiales</taxon>
        <taxon>Oxalobacteraceae</taxon>
        <taxon>Telluria group</taxon>
        <taxon>Massilia</taxon>
    </lineage>
</organism>
<comment type="caution">
    <text evidence="2">The sequence shown here is derived from an EMBL/GenBank/DDBJ whole genome shotgun (WGS) entry which is preliminary data.</text>
</comment>
<keyword evidence="3" id="KW-1185">Reference proteome</keyword>
<feature type="region of interest" description="Disordered" evidence="1">
    <location>
        <begin position="1"/>
        <end position="23"/>
    </location>
</feature>
<reference evidence="2 3" key="1">
    <citation type="submission" date="2022-08" db="EMBL/GenBank/DDBJ databases">
        <title>Reclassification of Massilia species as members of the genera Telluria, Duganella, Pseudoduganella, Mokoshia gen. nov. and Zemynaea gen. nov. using orthogonal and non-orthogonal genome-based approaches.</title>
        <authorList>
            <person name="Bowman J.P."/>
        </authorList>
    </citation>
    <scope>NUCLEOTIDE SEQUENCE [LARGE SCALE GENOMIC DNA]</scope>
    <source>
        <strain evidence="2 3">JCM 31316</strain>
    </source>
</reference>
<accession>A0ABT1ZQK1</accession>
<sequence length="80" mass="8692">MLPGFTALSDTPPPIAAAGAWDTPSGEDCRFARTDTFCTGLVLWCKEVFVCRNNTIQGYEKTKTPYPCGICVGISDPSDW</sequence>
<evidence type="ECO:0000313" key="2">
    <source>
        <dbReference type="EMBL" id="MCS0582191.1"/>
    </source>
</evidence>